<feature type="transmembrane region" description="Helical" evidence="8">
    <location>
        <begin position="148"/>
        <end position="169"/>
    </location>
</feature>
<evidence type="ECO:0000256" key="1">
    <source>
        <dbReference type="ARBA" id="ARBA00004651"/>
    </source>
</evidence>
<dbReference type="PANTHER" id="PTHR38686:SF1">
    <property type="entry name" value="APOLIPOPROTEIN N-ACYLTRANSFERASE"/>
    <property type="match status" value="1"/>
</dbReference>
<dbReference type="Pfam" id="PF20154">
    <property type="entry name" value="LNT_N"/>
    <property type="match status" value="1"/>
</dbReference>
<dbReference type="Pfam" id="PF00795">
    <property type="entry name" value="CN_hydrolase"/>
    <property type="match status" value="1"/>
</dbReference>
<keyword evidence="3" id="KW-0808">Transferase</keyword>
<dbReference type="EMBL" id="UINC01001442">
    <property type="protein sequence ID" value="SUZ80813.1"/>
    <property type="molecule type" value="Genomic_DNA"/>
</dbReference>
<accession>A0A381QTB7</accession>
<evidence type="ECO:0000256" key="5">
    <source>
        <dbReference type="ARBA" id="ARBA00022989"/>
    </source>
</evidence>
<keyword evidence="4 8" id="KW-0812">Transmembrane</keyword>
<keyword evidence="2" id="KW-1003">Cell membrane</keyword>
<evidence type="ECO:0000256" key="2">
    <source>
        <dbReference type="ARBA" id="ARBA00022475"/>
    </source>
</evidence>
<keyword evidence="6 8" id="KW-0472">Membrane</keyword>
<keyword evidence="7" id="KW-0012">Acyltransferase</keyword>
<feature type="transmembrane region" description="Helical" evidence="8">
    <location>
        <begin position="20"/>
        <end position="42"/>
    </location>
</feature>
<dbReference type="InterPro" id="IPR003010">
    <property type="entry name" value="C-N_Hydrolase"/>
</dbReference>
<reference evidence="10" key="1">
    <citation type="submission" date="2018-05" db="EMBL/GenBank/DDBJ databases">
        <authorList>
            <person name="Lanie J.A."/>
            <person name="Ng W.-L."/>
            <person name="Kazmierczak K.M."/>
            <person name="Andrzejewski T.M."/>
            <person name="Davidsen T.M."/>
            <person name="Wayne K.J."/>
            <person name="Tettelin H."/>
            <person name="Glass J.I."/>
            <person name="Rusch D."/>
            <person name="Podicherti R."/>
            <person name="Tsui H.-C.T."/>
            <person name="Winkler M.E."/>
        </authorList>
    </citation>
    <scope>NUCLEOTIDE SEQUENCE</scope>
</reference>
<sequence>MSLAIHPRLRSSASAPLAGLLIASSVPPWGWWPAAYCGIALLDRSLADRPAGRRFGRGLVAGLAWALPSMFWMVDLTPPGWAIASLLHGLWLGLATALVPSGRWRRLGLVGTVTLAELVRWTVPFGGVPLATIAMGQAGGPLAPVVRVAGPLLLVALTVAIGVGLSALADGRRADGASATTIAVVAGLLAAAAVLTAAAPTGTTVGTLDVALVQGGGPQRTRATPTGAAQVFANQVEANQLVEAPVDLVVWPENVVNPVPLPATGEWRRQDHLYADDASAVLAAEAARLDAVLVPGWFHRANDDPTVNLNYQTAIEPDGTVADRYDKVRIVPFGEFVPLRSLVERMAANMLPARDLRPGTEPAILETSVGTLGVTISWEVFFDHRSRDAVLHGAEVILNPTNGASYWLTQVQTQQVASSRLRALETGRWVLQVAPTGFSAVVDEGGQVLKRTAVSEQAVLHHRVEMRRGLTWASQGGSRPMVVLAL</sequence>
<evidence type="ECO:0000256" key="6">
    <source>
        <dbReference type="ARBA" id="ARBA00023136"/>
    </source>
</evidence>
<feature type="transmembrane region" description="Helical" evidence="8">
    <location>
        <begin position="107"/>
        <end position="128"/>
    </location>
</feature>
<dbReference type="Gene3D" id="3.60.110.10">
    <property type="entry name" value="Carbon-nitrogen hydrolase"/>
    <property type="match status" value="1"/>
</dbReference>
<proteinExistence type="inferred from homology"/>
<evidence type="ECO:0000256" key="3">
    <source>
        <dbReference type="ARBA" id="ARBA00022679"/>
    </source>
</evidence>
<evidence type="ECO:0000259" key="9">
    <source>
        <dbReference type="PROSITE" id="PS50263"/>
    </source>
</evidence>
<evidence type="ECO:0000256" key="8">
    <source>
        <dbReference type="SAM" id="Phobius"/>
    </source>
</evidence>
<dbReference type="PANTHER" id="PTHR38686">
    <property type="entry name" value="APOLIPOPROTEIN N-ACYLTRANSFERASE"/>
    <property type="match status" value="1"/>
</dbReference>
<dbReference type="InterPro" id="IPR045378">
    <property type="entry name" value="LNT_N"/>
</dbReference>
<dbReference type="InterPro" id="IPR004563">
    <property type="entry name" value="Apolipo_AcylTrfase"/>
</dbReference>
<evidence type="ECO:0000256" key="4">
    <source>
        <dbReference type="ARBA" id="ARBA00022692"/>
    </source>
</evidence>
<feature type="domain" description="CN hydrolase" evidence="9">
    <location>
        <begin position="208"/>
        <end position="468"/>
    </location>
</feature>
<feature type="transmembrane region" description="Helical" evidence="8">
    <location>
        <begin position="181"/>
        <end position="199"/>
    </location>
</feature>
<feature type="non-terminal residue" evidence="10">
    <location>
        <position position="486"/>
    </location>
</feature>
<dbReference type="GO" id="GO:0016410">
    <property type="term" value="F:N-acyltransferase activity"/>
    <property type="evidence" value="ECO:0007669"/>
    <property type="project" value="InterPro"/>
</dbReference>
<dbReference type="InterPro" id="IPR036526">
    <property type="entry name" value="C-N_Hydrolase_sf"/>
</dbReference>
<protein>
    <recommendedName>
        <fullName evidence="9">CN hydrolase domain-containing protein</fullName>
    </recommendedName>
</protein>
<evidence type="ECO:0000256" key="7">
    <source>
        <dbReference type="ARBA" id="ARBA00023315"/>
    </source>
</evidence>
<evidence type="ECO:0000313" key="10">
    <source>
        <dbReference type="EMBL" id="SUZ80813.1"/>
    </source>
</evidence>
<dbReference type="GO" id="GO:0042158">
    <property type="term" value="P:lipoprotein biosynthetic process"/>
    <property type="evidence" value="ECO:0007669"/>
    <property type="project" value="InterPro"/>
</dbReference>
<feature type="transmembrane region" description="Helical" evidence="8">
    <location>
        <begin position="80"/>
        <end position="100"/>
    </location>
</feature>
<dbReference type="AlphaFoldDB" id="A0A381QTB7"/>
<organism evidence="10">
    <name type="scientific">marine metagenome</name>
    <dbReference type="NCBI Taxonomy" id="408172"/>
    <lineage>
        <taxon>unclassified sequences</taxon>
        <taxon>metagenomes</taxon>
        <taxon>ecological metagenomes</taxon>
    </lineage>
</organism>
<dbReference type="GO" id="GO:0005886">
    <property type="term" value="C:plasma membrane"/>
    <property type="evidence" value="ECO:0007669"/>
    <property type="project" value="UniProtKB-SubCell"/>
</dbReference>
<gene>
    <name evidence="10" type="ORF">METZ01_LOCUS33667</name>
</gene>
<dbReference type="CDD" id="cd07571">
    <property type="entry name" value="ALP_N-acyl_transferase"/>
    <property type="match status" value="1"/>
</dbReference>
<dbReference type="HAMAP" id="MF_01148">
    <property type="entry name" value="Lnt"/>
    <property type="match status" value="1"/>
</dbReference>
<feature type="transmembrane region" description="Helical" evidence="8">
    <location>
        <begin position="54"/>
        <end position="74"/>
    </location>
</feature>
<feature type="non-terminal residue" evidence="10">
    <location>
        <position position="1"/>
    </location>
</feature>
<dbReference type="SUPFAM" id="SSF56317">
    <property type="entry name" value="Carbon-nitrogen hydrolase"/>
    <property type="match status" value="1"/>
</dbReference>
<keyword evidence="5 8" id="KW-1133">Transmembrane helix</keyword>
<dbReference type="PROSITE" id="PS50263">
    <property type="entry name" value="CN_HYDROLASE"/>
    <property type="match status" value="1"/>
</dbReference>
<comment type="subcellular location">
    <subcellularLocation>
        <location evidence="1">Cell membrane</location>
        <topology evidence="1">Multi-pass membrane protein</topology>
    </subcellularLocation>
</comment>
<name>A0A381QTB7_9ZZZZ</name>
<dbReference type="NCBIfam" id="TIGR00546">
    <property type="entry name" value="lnt"/>
    <property type="match status" value="1"/>
</dbReference>